<sequence>MDERQWPPSLAINRLNSSTFRNRADSSSLPFPPFFFSNLVLSPFSSPFTTKMASHIVGYPRMGPKRELKFTLESFWDKKSSAEDLKKVAADLRSSIWKQMSGAGIKYIPGNTFSYYDQVLDTTSMLGAVPPRYNWTGGEIGYDTYFSMARGNASVPAMEMTKWFDTNYHFIVPELGPDVKFSYASHKAVDEFKEAKALGVDTVPVLIGPVSYLLLSKPAKGVEKTFSLLSLLPKIIPIYKEVISELKAAGASWIQFDEPTLVLDLDSQQLQAFTAAYADLESTLSGLNVLIETYFADLTPEAYKTLIGLKGVTAYGLDLVRGTQTTDLVKKDFPKGKYLFAGVVDGRNIWANDLASSLSTLQALEAVVGKDKLVVSTSCSLLHTAVDLVNETKLDDEIKSWLAFAAQKVVEVNALAKALAGQKDEAFFSSNAAAQASRKSSPRVTNAAVQKAADALKGSDHRRATNVSARLDVQQKKLNLPILPTTTIGSFPQTVELRRVRREFKANKISEDDYVKAIKEEIKKVVNLQEELDIDVLVHGEPERNDMVEYFGEQLSGFAFTVNGWVQSYGSRCVKPPIIYGDVSRPKAMTVFWSSTAQSMTKRPMKGMLTGPVTILNWSFVRNDQPRFETCYQIALAIKDEVEDLEKAGINVIQIDEAALREGLPLRKSEHAFYLKWAVHSFRITNCGVKDTTQIHTHMCYSNFNDIIHSIIDMDADVITIENSRSDEKLLSVFREGVKYGAGIGPGVYDIHSPRIPSTEEIADRINKMLAVLETNILWVNPDCGLKTRKYEEVKPALNNMVAAAKQLRTKLASAK</sequence>
<keyword evidence="6" id="KW-0489">Methyltransferase</keyword>
<dbReference type="InterPro" id="IPR038071">
    <property type="entry name" value="UROD/MetE-like_sf"/>
</dbReference>
<accession>A0A5C7J0Y3</accession>
<dbReference type="CDD" id="cd03311">
    <property type="entry name" value="CIMS_C_terminal_like"/>
    <property type="match status" value="1"/>
</dbReference>
<protein>
    <recommendedName>
        <fullName evidence="5">5-methyltetrahydropteroyltriglutamate--homocysteine S-methyltransferase</fullName>
        <ecNumber evidence="5">2.1.1.14</ecNumber>
    </recommendedName>
</protein>
<dbReference type="Pfam" id="PF01717">
    <property type="entry name" value="Meth_synt_2"/>
    <property type="match status" value="1"/>
</dbReference>
<evidence type="ECO:0000256" key="2">
    <source>
        <dbReference type="ARBA" id="ARBA00002777"/>
    </source>
</evidence>
<name>A0A5C7J0Y3_GOSTO</name>
<evidence type="ECO:0000256" key="9">
    <source>
        <dbReference type="ARBA" id="ARBA00022723"/>
    </source>
</evidence>
<dbReference type="NCBIfam" id="NF003556">
    <property type="entry name" value="PRK05222.1"/>
    <property type="match status" value="1"/>
</dbReference>
<evidence type="ECO:0000256" key="5">
    <source>
        <dbReference type="ARBA" id="ARBA00012034"/>
    </source>
</evidence>
<evidence type="ECO:0000256" key="10">
    <source>
        <dbReference type="ARBA" id="ARBA00022833"/>
    </source>
</evidence>
<evidence type="ECO:0000259" key="14">
    <source>
        <dbReference type="Pfam" id="PF08267"/>
    </source>
</evidence>
<dbReference type="AlphaFoldDB" id="A0A5C7J0Y3"/>
<dbReference type="HAMAP" id="MF_00172">
    <property type="entry name" value="Meth_synth"/>
    <property type="match status" value="1"/>
</dbReference>
<dbReference type="GO" id="GO:0003871">
    <property type="term" value="F:5-methyltetrahydropteroyltriglutamate-homocysteine S-methyltransferase activity"/>
    <property type="evidence" value="ECO:0007669"/>
    <property type="project" value="UniProtKB-EC"/>
</dbReference>
<dbReference type="PANTHER" id="PTHR30519">
    <property type="entry name" value="5-METHYLTETRAHYDROPTEROYLTRIGLUTAMATE--HOMOCYSTEINE METHYLTRANSFERASE"/>
    <property type="match status" value="1"/>
</dbReference>
<dbReference type="EC" id="2.1.1.14" evidence="5"/>
<comment type="function">
    <text evidence="2">Catalyzes the transfer of a methyl group from 5-methyltetrahydrofolate to homocysteine resulting in methionine formation.</text>
</comment>
<gene>
    <name evidence="15" type="ORF">ES332_1Z024900v1</name>
</gene>
<evidence type="ECO:0000256" key="4">
    <source>
        <dbReference type="ARBA" id="ARBA00009553"/>
    </source>
</evidence>
<comment type="pathway">
    <text evidence="3">Amino-acid biosynthesis; L-methionine biosynthesis via de novo pathway; L-methionine from L-homocysteine (MetE route): step 1/1.</text>
</comment>
<evidence type="ECO:0000256" key="11">
    <source>
        <dbReference type="ARBA" id="ARBA00023167"/>
    </source>
</evidence>
<dbReference type="UniPathway" id="UPA00051">
    <property type="reaction ID" value="UER00082"/>
</dbReference>
<dbReference type="NCBIfam" id="TIGR01371">
    <property type="entry name" value="met_syn_B12ind"/>
    <property type="match status" value="1"/>
</dbReference>
<keyword evidence="11" id="KW-0486">Methionine biosynthesis</keyword>
<dbReference type="InterPro" id="IPR002629">
    <property type="entry name" value="Met_Synth_C/arc"/>
</dbReference>
<evidence type="ECO:0000256" key="12">
    <source>
        <dbReference type="ARBA" id="ARBA00048690"/>
    </source>
</evidence>
<comment type="cofactor">
    <cofactor evidence="1">
        <name>Zn(2+)</name>
        <dbReference type="ChEBI" id="CHEBI:29105"/>
    </cofactor>
</comment>
<dbReference type="Proteomes" id="UP000322667">
    <property type="component" value="Unassembled WGS sequence"/>
</dbReference>
<dbReference type="GO" id="GO:0032259">
    <property type="term" value="P:methylation"/>
    <property type="evidence" value="ECO:0007669"/>
    <property type="project" value="UniProtKB-KW"/>
</dbReference>
<evidence type="ECO:0000313" key="16">
    <source>
        <dbReference type="Proteomes" id="UP000322667"/>
    </source>
</evidence>
<feature type="domain" description="Cobalamin-independent methionine synthase MetE N-terminal" evidence="14">
    <location>
        <begin position="54"/>
        <end position="367"/>
    </location>
</feature>
<dbReference type="InterPro" id="IPR013215">
    <property type="entry name" value="Cbl-indep_Met_Synth_N"/>
</dbReference>
<dbReference type="InterPro" id="IPR006276">
    <property type="entry name" value="Cobalamin-indep_Met_synthase"/>
</dbReference>
<dbReference type="SUPFAM" id="SSF51726">
    <property type="entry name" value="UROD/MetE-like"/>
    <property type="match status" value="2"/>
</dbReference>
<dbReference type="GO" id="GO:0008270">
    <property type="term" value="F:zinc ion binding"/>
    <property type="evidence" value="ECO:0007669"/>
    <property type="project" value="InterPro"/>
</dbReference>
<evidence type="ECO:0000256" key="6">
    <source>
        <dbReference type="ARBA" id="ARBA00022603"/>
    </source>
</evidence>
<dbReference type="EMBL" id="ML697087">
    <property type="protein sequence ID" value="TXG74988.1"/>
    <property type="molecule type" value="Genomic_DNA"/>
</dbReference>
<reference evidence="15 16" key="1">
    <citation type="submission" date="2019-07" db="EMBL/GenBank/DDBJ databases">
        <title>WGS assembly of Gossypium tomentosum.</title>
        <authorList>
            <person name="Chen Z.J."/>
            <person name="Sreedasyam A."/>
            <person name="Ando A."/>
            <person name="Song Q."/>
            <person name="De L."/>
            <person name="Hulse-Kemp A."/>
            <person name="Ding M."/>
            <person name="Ye W."/>
            <person name="Kirkbride R."/>
            <person name="Jenkins J."/>
            <person name="Plott C."/>
            <person name="Lovell J."/>
            <person name="Lin Y.-M."/>
            <person name="Vaughn R."/>
            <person name="Liu B."/>
            <person name="Li W."/>
            <person name="Simpson S."/>
            <person name="Scheffler B."/>
            <person name="Saski C."/>
            <person name="Grover C."/>
            <person name="Hu G."/>
            <person name="Conover J."/>
            <person name="Carlson J."/>
            <person name="Shu S."/>
            <person name="Boston L."/>
            <person name="Williams M."/>
            <person name="Peterson D."/>
            <person name="Mcgee K."/>
            <person name="Jones D."/>
            <person name="Wendel J."/>
            <person name="Stelly D."/>
            <person name="Grimwood J."/>
            <person name="Schmutz J."/>
        </authorList>
    </citation>
    <scope>NUCLEOTIDE SEQUENCE [LARGE SCALE GENOMIC DNA]</scope>
    <source>
        <strain evidence="15">7179.01</strain>
    </source>
</reference>
<comment type="catalytic activity">
    <reaction evidence="12">
        <text>5-methyltetrahydropteroyltri-L-glutamate + L-homocysteine = tetrahydropteroyltri-L-glutamate + L-methionine</text>
        <dbReference type="Rhea" id="RHEA:21196"/>
        <dbReference type="ChEBI" id="CHEBI:57844"/>
        <dbReference type="ChEBI" id="CHEBI:58140"/>
        <dbReference type="ChEBI" id="CHEBI:58199"/>
        <dbReference type="ChEBI" id="CHEBI:58207"/>
        <dbReference type="EC" id="2.1.1.14"/>
    </reaction>
</comment>
<comment type="similarity">
    <text evidence="4">Belongs to the vitamin-B12 independent methionine synthase family.</text>
</comment>
<evidence type="ECO:0000256" key="7">
    <source>
        <dbReference type="ARBA" id="ARBA00022605"/>
    </source>
</evidence>
<dbReference type="GO" id="GO:0008705">
    <property type="term" value="F:methionine synthase activity"/>
    <property type="evidence" value="ECO:0007669"/>
    <property type="project" value="UniProtKB-ARBA"/>
</dbReference>
<keyword evidence="7" id="KW-0028">Amino-acid biosynthesis</keyword>
<dbReference type="FunFam" id="3.20.20.210:FF:000003">
    <property type="entry name" value="5-methyltetrahydropteroyltriglutamate--homocysteine methyltransferase"/>
    <property type="match status" value="1"/>
</dbReference>
<evidence type="ECO:0000256" key="1">
    <source>
        <dbReference type="ARBA" id="ARBA00001947"/>
    </source>
</evidence>
<keyword evidence="9" id="KW-0479">Metal-binding</keyword>
<dbReference type="Pfam" id="PF08267">
    <property type="entry name" value="Meth_synt_1"/>
    <property type="match status" value="1"/>
</dbReference>
<keyword evidence="8" id="KW-0808">Transferase</keyword>
<keyword evidence="10" id="KW-0862">Zinc</keyword>
<evidence type="ECO:0000256" key="3">
    <source>
        <dbReference type="ARBA" id="ARBA00004681"/>
    </source>
</evidence>
<dbReference type="CDD" id="cd03312">
    <property type="entry name" value="CIMS_N_terminal_like"/>
    <property type="match status" value="1"/>
</dbReference>
<proteinExistence type="inferred from homology"/>
<evidence type="ECO:0000259" key="13">
    <source>
        <dbReference type="Pfam" id="PF01717"/>
    </source>
</evidence>
<dbReference type="FunFam" id="3.20.20.210:FF:000002">
    <property type="entry name" value="5-methyltetrahydropteroyltriglutamate--homocysteine methyltransferase"/>
    <property type="match status" value="1"/>
</dbReference>
<keyword evidence="16" id="KW-1185">Reference proteome</keyword>
<evidence type="ECO:0000313" key="15">
    <source>
        <dbReference type="EMBL" id="TXG74988.1"/>
    </source>
</evidence>
<evidence type="ECO:0000256" key="8">
    <source>
        <dbReference type="ARBA" id="ARBA00022679"/>
    </source>
</evidence>
<dbReference type="Gene3D" id="3.20.20.210">
    <property type="match status" value="2"/>
</dbReference>
<feature type="domain" description="Cobalamin-independent methionine synthase MetE C-terminal/archaeal" evidence="13">
    <location>
        <begin position="483"/>
        <end position="806"/>
    </location>
</feature>
<organism evidence="15 16">
    <name type="scientific">Gossypium tomentosum</name>
    <name type="common">Hawaiian cotton</name>
    <name type="synonym">Gossypium sandvicense</name>
    <dbReference type="NCBI Taxonomy" id="34277"/>
    <lineage>
        <taxon>Eukaryota</taxon>
        <taxon>Viridiplantae</taxon>
        <taxon>Streptophyta</taxon>
        <taxon>Embryophyta</taxon>
        <taxon>Tracheophyta</taxon>
        <taxon>Spermatophyta</taxon>
        <taxon>Magnoliopsida</taxon>
        <taxon>eudicotyledons</taxon>
        <taxon>Gunneridae</taxon>
        <taxon>Pentapetalae</taxon>
        <taxon>rosids</taxon>
        <taxon>malvids</taxon>
        <taxon>Malvales</taxon>
        <taxon>Malvaceae</taxon>
        <taxon>Malvoideae</taxon>
        <taxon>Gossypium</taxon>
    </lineage>
</organism>